<organism evidence="8 9">
    <name type="scientific">Paraburkholderia madseniana</name>
    <dbReference type="NCBI Taxonomy" id="2599607"/>
    <lineage>
        <taxon>Bacteria</taxon>
        <taxon>Pseudomonadati</taxon>
        <taxon>Pseudomonadota</taxon>
        <taxon>Betaproteobacteria</taxon>
        <taxon>Burkholderiales</taxon>
        <taxon>Burkholderiaceae</taxon>
        <taxon>Paraburkholderia</taxon>
    </lineage>
</organism>
<feature type="domain" description="Aminotransferase class I/classII large" evidence="7">
    <location>
        <begin position="51"/>
        <end position="394"/>
    </location>
</feature>
<dbReference type="Proteomes" id="UP000463700">
    <property type="component" value="Unassembled WGS sequence"/>
</dbReference>
<dbReference type="SUPFAM" id="SSF53383">
    <property type="entry name" value="PLP-dependent transferases"/>
    <property type="match status" value="1"/>
</dbReference>
<evidence type="ECO:0000256" key="3">
    <source>
        <dbReference type="ARBA" id="ARBA00022576"/>
    </source>
</evidence>
<dbReference type="InterPro" id="IPR015422">
    <property type="entry name" value="PyrdxlP-dep_Trfase_small"/>
</dbReference>
<reference evidence="8 9" key="1">
    <citation type="journal article" date="2020" name="Int. J. Syst. Evol. Microbiol.">
        <title>Paraburkholderia madseniana sp. nov., a phenolic acid-degrading bacterium isolated from acidic forest soil.</title>
        <authorList>
            <person name="Wilhelm R.C."/>
            <person name="Murphy S.J.L."/>
            <person name="Feriancek N.M."/>
            <person name="Karasz D.C."/>
            <person name="DeRito C.M."/>
            <person name="Newman J.D."/>
            <person name="Buckley D.H."/>
        </authorList>
    </citation>
    <scope>NUCLEOTIDE SEQUENCE [LARGE SCALE GENOMIC DNA]</scope>
    <source>
        <strain evidence="8 9">RP11</strain>
    </source>
</reference>
<dbReference type="EC" id="2.6.1.-" evidence="6"/>
<comment type="caution">
    <text evidence="8">The sequence shown here is derived from an EMBL/GenBank/DDBJ whole genome shotgun (WGS) entry which is preliminary data.</text>
</comment>
<keyword evidence="4 6" id="KW-0808">Transferase</keyword>
<dbReference type="InterPro" id="IPR015421">
    <property type="entry name" value="PyrdxlP-dep_Trfase_major"/>
</dbReference>
<dbReference type="PANTHER" id="PTHR46383">
    <property type="entry name" value="ASPARTATE AMINOTRANSFERASE"/>
    <property type="match status" value="1"/>
</dbReference>
<keyword evidence="3 6" id="KW-0032">Aminotransferase</keyword>
<dbReference type="PROSITE" id="PS00105">
    <property type="entry name" value="AA_TRANSFER_CLASS_1"/>
    <property type="match status" value="1"/>
</dbReference>
<dbReference type="InterPro" id="IPR004839">
    <property type="entry name" value="Aminotransferase_I/II_large"/>
</dbReference>
<dbReference type="OrthoDB" id="9803354at2"/>
<accession>A0A6N6W2W2</accession>
<dbReference type="InterPro" id="IPR015424">
    <property type="entry name" value="PyrdxlP-dep_Trfase"/>
</dbReference>
<dbReference type="NCBIfam" id="NF004770">
    <property type="entry name" value="PRK06108.1"/>
    <property type="match status" value="1"/>
</dbReference>
<dbReference type="GO" id="GO:0006520">
    <property type="term" value="P:amino acid metabolic process"/>
    <property type="evidence" value="ECO:0007669"/>
    <property type="project" value="InterPro"/>
</dbReference>
<dbReference type="Gene3D" id="3.40.640.10">
    <property type="entry name" value="Type I PLP-dependent aspartate aminotransferase-like (Major domain)"/>
    <property type="match status" value="1"/>
</dbReference>
<dbReference type="InterPro" id="IPR004838">
    <property type="entry name" value="NHTrfase_class1_PyrdxlP-BS"/>
</dbReference>
<dbReference type="EMBL" id="VOSW01000104">
    <property type="protein sequence ID" value="KAE8754952.1"/>
    <property type="molecule type" value="Genomic_DNA"/>
</dbReference>
<evidence type="ECO:0000313" key="8">
    <source>
        <dbReference type="EMBL" id="KAE8754952.1"/>
    </source>
</evidence>
<dbReference type="Pfam" id="PF00155">
    <property type="entry name" value="Aminotran_1_2"/>
    <property type="match status" value="1"/>
</dbReference>
<dbReference type="RefSeq" id="WP_154566406.1">
    <property type="nucleotide sequence ID" value="NZ_VOSW01000104.1"/>
</dbReference>
<evidence type="ECO:0000259" key="7">
    <source>
        <dbReference type="Pfam" id="PF00155"/>
    </source>
</evidence>
<evidence type="ECO:0000256" key="6">
    <source>
        <dbReference type="RuleBase" id="RU000481"/>
    </source>
</evidence>
<comment type="cofactor">
    <cofactor evidence="1 6">
        <name>pyridoxal 5'-phosphate</name>
        <dbReference type="ChEBI" id="CHEBI:597326"/>
    </cofactor>
</comment>
<sequence length="404" mass="44325">MNTLESKSNFQDIFPIQPRDTVSSLPTSLIREVADGAMNRSDILPFWFGESDQVTPDFIRDAAIESLRSGETFYPQNLGRPYLRSALSLYLTQLHGCTIDSDRLAVVSGGISGLMLTAQTIIEPGDRVVAITPLWPNIAEIPRILGANVTRVPLSVVNGAWALDVNKLISELTAGTKVLFINSPNNPTGWMMTERDVDEILVHCRKHGIWIVSDDVYQRLAYDQAVFCAPSFLDRYQDGDRIISVNSFSKSWLMTGFRVGWVVAPPSIVKALTKIIEYNTCCILEASQRAAHSALLRGEDTVQSLRADLRSNRKVLVDGLCELPGVEVPGAGGGMYTFFKIAGISDTTALARNLIDVSGLGLAPGAAFGPEGRGWLRWCHAVSGVKLSEGLSRITRFFEHNRIV</sequence>
<dbReference type="AlphaFoldDB" id="A0A6N6W2W2"/>
<dbReference type="GO" id="GO:0030170">
    <property type="term" value="F:pyridoxal phosphate binding"/>
    <property type="evidence" value="ECO:0007669"/>
    <property type="project" value="InterPro"/>
</dbReference>
<protein>
    <recommendedName>
        <fullName evidence="6">Aminotransferase</fullName>
        <ecNumber evidence="6">2.6.1.-</ecNumber>
    </recommendedName>
</protein>
<evidence type="ECO:0000256" key="1">
    <source>
        <dbReference type="ARBA" id="ARBA00001933"/>
    </source>
</evidence>
<evidence type="ECO:0000256" key="4">
    <source>
        <dbReference type="ARBA" id="ARBA00022679"/>
    </source>
</evidence>
<evidence type="ECO:0000256" key="2">
    <source>
        <dbReference type="ARBA" id="ARBA00007441"/>
    </source>
</evidence>
<evidence type="ECO:0000313" key="9">
    <source>
        <dbReference type="Proteomes" id="UP000463700"/>
    </source>
</evidence>
<evidence type="ECO:0000256" key="5">
    <source>
        <dbReference type="ARBA" id="ARBA00022898"/>
    </source>
</evidence>
<comment type="similarity">
    <text evidence="2 6">Belongs to the class-I pyridoxal-phosphate-dependent aminotransferase family.</text>
</comment>
<proteinExistence type="inferred from homology"/>
<dbReference type="GO" id="GO:0008483">
    <property type="term" value="F:transaminase activity"/>
    <property type="evidence" value="ECO:0007669"/>
    <property type="project" value="UniProtKB-KW"/>
</dbReference>
<gene>
    <name evidence="8" type="ORF">FSO04_36795</name>
</gene>
<dbReference type="Gene3D" id="3.90.1150.10">
    <property type="entry name" value="Aspartate Aminotransferase, domain 1"/>
    <property type="match status" value="1"/>
</dbReference>
<keyword evidence="5" id="KW-0663">Pyridoxal phosphate</keyword>
<name>A0A6N6W2W2_9BURK</name>
<dbReference type="CDD" id="cd00609">
    <property type="entry name" value="AAT_like"/>
    <property type="match status" value="1"/>
</dbReference>
<dbReference type="InterPro" id="IPR050596">
    <property type="entry name" value="AspAT/PAT-like"/>
</dbReference>